<keyword evidence="7 10" id="KW-0784">Thiamine biosynthesis</keyword>
<dbReference type="InterPro" id="IPR029061">
    <property type="entry name" value="THDP-binding"/>
</dbReference>
<feature type="binding site" evidence="10">
    <location>
        <position position="71"/>
    </location>
    <ligand>
        <name>thiamine diphosphate</name>
        <dbReference type="ChEBI" id="CHEBI:58937"/>
    </ligand>
</feature>
<feature type="binding site" evidence="10">
    <location>
        <position position="173"/>
    </location>
    <ligand>
        <name>Mg(2+)</name>
        <dbReference type="ChEBI" id="CHEBI:18420"/>
    </ligand>
</feature>
<dbReference type="Proteomes" id="UP000199691">
    <property type="component" value="Unassembled WGS sequence"/>
</dbReference>
<dbReference type="Pfam" id="PF02780">
    <property type="entry name" value="Transketolase_C"/>
    <property type="match status" value="1"/>
</dbReference>
<dbReference type="HAMAP" id="MF_00315">
    <property type="entry name" value="DXP_synth"/>
    <property type="match status" value="1"/>
</dbReference>
<dbReference type="InterPro" id="IPR049557">
    <property type="entry name" value="Transketolase_CS"/>
</dbReference>
<dbReference type="GO" id="GO:0016114">
    <property type="term" value="P:terpenoid biosynthetic process"/>
    <property type="evidence" value="ECO:0007669"/>
    <property type="project" value="UniProtKB-UniRule"/>
</dbReference>
<feature type="binding site" evidence="10">
    <location>
        <position position="328"/>
    </location>
    <ligand>
        <name>thiamine diphosphate</name>
        <dbReference type="ChEBI" id="CHEBI:58937"/>
    </ligand>
</feature>
<keyword evidence="5 10" id="KW-0479">Metal-binding</keyword>
<sequence length="594" mass="62915">MSTTFPDLASLKALPLEELPRLAERIRSFLVDQVCRTGGHLGPNLGVVELTVALHRVFDSPKDRILFDTGHQAYVHKVLTGRSPHFTTLRQDGGLAGYPQKSESVHDHVENSHASTALSYADGLAKANRLTGSADRHVIAVIGDGAMTGGLAWEALNNLGTSQEPVVVVLNDNGRSYDPTVGGLARYLSRLRAGHRDRNNVFQQLGLSYLGPVDGHDFAALERVLQQAAALRRPTVVHCVTEKGRGYRHAENDEVDRMHGIGVLDPISGRAKPSSARSWTALFGDEMAEIGGEREDVVCVTAAMLRPVGLGAFAEQFPDRVFDVGIAEQHAVSSAAGLAMGGAHPVVCLYATFLNRALDQALMDVALHRLPVTFVLDRAGITGPDGPSHHGVWDLALLGTVPGLRVAAPRDAVRLAEHLREAVAITDGPAAVRFPKAVAGPPIPAVHRMDGLDVLHRSAHRPLDVLIVAVGVTAEAALQAARLIEQQGRGATVVDPRWALPINPALEHLAARHRLVVTVEDGVRTGGVGAALAQACADAQVRTPVLNIGVPQEFMPHGDRDAILVRCGLDGASIARTALGALPACDPTSAGAAL</sequence>
<evidence type="ECO:0000313" key="13">
    <source>
        <dbReference type="Proteomes" id="UP000199691"/>
    </source>
</evidence>
<feature type="binding site" evidence="10">
    <location>
        <begin position="145"/>
        <end position="146"/>
    </location>
    <ligand>
        <name>thiamine diphosphate</name>
        <dbReference type="ChEBI" id="CHEBI:58937"/>
    </ligand>
</feature>
<dbReference type="PROSITE" id="PS00802">
    <property type="entry name" value="TRANSKETOLASE_2"/>
    <property type="match status" value="1"/>
</dbReference>
<dbReference type="UniPathway" id="UPA00064">
    <property type="reaction ID" value="UER00091"/>
</dbReference>
<feature type="binding site" evidence="10">
    <location>
        <position position="173"/>
    </location>
    <ligand>
        <name>thiamine diphosphate</name>
        <dbReference type="ChEBI" id="CHEBI:58937"/>
    </ligand>
</feature>
<evidence type="ECO:0000256" key="9">
    <source>
        <dbReference type="ARBA" id="ARBA00023229"/>
    </source>
</evidence>
<keyword evidence="8 10" id="KW-0786">Thiamine pyrophosphate</keyword>
<dbReference type="InterPro" id="IPR005475">
    <property type="entry name" value="Transketolase-like_Pyr-bd"/>
</dbReference>
<evidence type="ECO:0000256" key="10">
    <source>
        <dbReference type="HAMAP-Rule" id="MF_00315"/>
    </source>
</evidence>
<evidence type="ECO:0000256" key="1">
    <source>
        <dbReference type="ARBA" id="ARBA00004980"/>
    </source>
</evidence>
<evidence type="ECO:0000256" key="6">
    <source>
        <dbReference type="ARBA" id="ARBA00022842"/>
    </source>
</evidence>
<dbReference type="Gene3D" id="3.40.50.920">
    <property type="match status" value="1"/>
</dbReference>
<dbReference type="GO" id="GO:0009228">
    <property type="term" value="P:thiamine biosynthetic process"/>
    <property type="evidence" value="ECO:0007669"/>
    <property type="project" value="UniProtKB-UniRule"/>
</dbReference>
<name>A0A1H0X7P3_9PSEU</name>
<evidence type="ECO:0000256" key="5">
    <source>
        <dbReference type="ARBA" id="ARBA00022723"/>
    </source>
</evidence>
<accession>A0A1H0X7P3</accession>
<dbReference type="GO" id="GO:0005829">
    <property type="term" value="C:cytosol"/>
    <property type="evidence" value="ECO:0007669"/>
    <property type="project" value="TreeGrafter"/>
</dbReference>
<dbReference type="OrthoDB" id="9803371at2"/>
<dbReference type="CDD" id="cd07033">
    <property type="entry name" value="TPP_PYR_DXS_TK_like"/>
    <property type="match status" value="1"/>
</dbReference>
<dbReference type="SUPFAM" id="SSF52518">
    <property type="entry name" value="Thiamin diphosphate-binding fold (THDP-binding)"/>
    <property type="match status" value="2"/>
</dbReference>
<dbReference type="PANTHER" id="PTHR43322:SF5">
    <property type="entry name" value="1-DEOXY-D-XYLULOSE-5-PHOSPHATE SYNTHASE, CHLOROPLASTIC"/>
    <property type="match status" value="1"/>
</dbReference>
<dbReference type="GO" id="GO:0000287">
    <property type="term" value="F:magnesium ion binding"/>
    <property type="evidence" value="ECO:0007669"/>
    <property type="project" value="UniProtKB-UniRule"/>
</dbReference>
<keyword evidence="6 10" id="KW-0460">Magnesium</keyword>
<gene>
    <name evidence="10" type="primary">dxs</name>
    <name evidence="12" type="ORF">SAMN05421507_1464</name>
</gene>
<evidence type="ECO:0000313" key="12">
    <source>
        <dbReference type="EMBL" id="SDP98963.1"/>
    </source>
</evidence>
<evidence type="ECO:0000256" key="4">
    <source>
        <dbReference type="ARBA" id="ARBA00022679"/>
    </source>
</evidence>
<dbReference type="RefSeq" id="WP_090105749.1">
    <property type="nucleotide sequence ID" value="NZ_FNIX01000046.1"/>
</dbReference>
<organism evidence="12 13">
    <name type="scientific">Lentzea jiangxiensis</name>
    <dbReference type="NCBI Taxonomy" id="641025"/>
    <lineage>
        <taxon>Bacteria</taxon>
        <taxon>Bacillati</taxon>
        <taxon>Actinomycetota</taxon>
        <taxon>Actinomycetes</taxon>
        <taxon>Pseudonocardiales</taxon>
        <taxon>Pseudonocardiaceae</taxon>
        <taxon>Lentzea</taxon>
    </lineage>
</organism>
<dbReference type="STRING" id="641025.SAMN05421507_1464"/>
<evidence type="ECO:0000256" key="2">
    <source>
        <dbReference type="ARBA" id="ARBA00011081"/>
    </source>
</evidence>
<dbReference type="InterPro" id="IPR005477">
    <property type="entry name" value="Dxylulose-5-P_synthase"/>
</dbReference>
<dbReference type="SUPFAM" id="SSF52922">
    <property type="entry name" value="TK C-terminal domain-like"/>
    <property type="match status" value="1"/>
</dbReference>
<dbReference type="Gene3D" id="3.40.50.970">
    <property type="match status" value="2"/>
</dbReference>
<evidence type="ECO:0000256" key="7">
    <source>
        <dbReference type="ARBA" id="ARBA00022977"/>
    </source>
</evidence>
<dbReference type="PANTHER" id="PTHR43322">
    <property type="entry name" value="1-D-DEOXYXYLULOSE 5-PHOSPHATE SYNTHASE-RELATED"/>
    <property type="match status" value="1"/>
</dbReference>
<comment type="pathway">
    <text evidence="1 10">Metabolic intermediate biosynthesis; 1-deoxy-D-xylulose 5-phosphate biosynthesis; 1-deoxy-D-xylulose 5-phosphate from D-glyceraldehyde 3-phosphate and pyruvate: step 1/1.</text>
</comment>
<dbReference type="Pfam" id="PF13292">
    <property type="entry name" value="DXP_synthase_N"/>
    <property type="match status" value="2"/>
</dbReference>
<dbReference type="EC" id="2.2.1.7" evidence="10"/>
<dbReference type="GO" id="GO:0008661">
    <property type="term" value="F:1-deoxy-D-xylulose-5-phosphate synthase activity"/>
    <property type="evidence" value="ECO:0007669"/>
    <property type="project" value="UniProtKB-UniRule"/>
</dbReference>
<dbReference type="GO" id="GO:0019288">
    <property type="term" value="P:isopentenyl diphosphate biosynthetic process, methylerythritol 4-phosphate pathway"/>
    <property type="evidence" value="ECO:0007669"/>
    <property type="project" value="TreeGrafter"/>
</dbReference>
<comment type="function">
    <text evidence="10">Catalyzes the acyloin condensation reaction between C atoms 2 and 3 of pyruvate and glyceraldehyde 3-phosphate to yield 1-deoxy-D-xylulose-5-phosphate (DXP).</text>
</comment>
<comment type="cofactor">
    <cofactor evidence="10">
        <name>thiamine diphosphate</name>
        <dbReference type="ChEBI" id="CHEBI:58937"/>
    </cofactor>
    <text evidence="10">Binds 1 thiamine pyrophosphate per subunit.</text>
</comment>
<dbReference type="EMBL" id="FNIX01000046">
    <property type="protein sequence ID" value="SDP98963.1"/>
    <property type="molecule type" value="Genomic_DNA"/>
</dbReference>
<evidence type="ECO:0000256" key="3">
    <source>
        <dbReference type="ARBA" id="ARBA00011738"/>
    </source>
</evidence>
<dbReference type="InterPro" id="IPR033248">
    <property type="entry name" value="Transketolase_C"/>
</dbReference>
<feature type="binding site" evidence="10">
    <location>
        <position position="144"/>
    </location>
    <ligand>
        <name>Mg(2+)</name>
        <dbReference type="ChEBI" id="CHEBI:18420"/>
    </ligand>
</feature>
<feature type="binding site" evidence="10">
    <location>
        <position position="247"/>
    </location>
    <ligand>
        <name>thiamine diphosphate</name>
        <dbReference type="ChEBI" id="CHEBI:58937"/>
    </ligand>
</feature>
<evidence type="ECO:0000259" key="11">
    <source>
        <dbReference type="SMART" id="SM00861"/>
    </source>
</evidence>
<dbReference type="NCBIfam" id="NF003933">
    <property type="entry name" value="PRK05444.2-2"/>
    <property type="match status" value="1"/>
</dbReference>
<feature type="binding site" evidence="10">
    <location>
        <begin position="112"/>
        <end position="114"/>
    </location>
    <ligand>
        <name>thiamine diphosphate</name>
        <dbReference type="ChEBI" id="CHEBI:58937"/>
    </ligand>
</feature>
<dbReference type="Pfam" id="PF02779">
    <property type="entry name" value="Transket_pyr"/>
    <property type="match status" value="1"/>
</dbReference>
<keyword evidence="4 10" id="KW-0808">Transferase</keyword>
<dbReference type="CDD" id="cd02007">
    <property type="entry name" value="TPP_DXS"/>
    <property type="match status" value="1"/>
</dbReference>
<dbReference type="FunFam" id="3.40.50.970:FF:000010">
    <property type="entry name" value="1-deoxy-D-xylulose-5-phosphate synthase"/>
    <property type="match status" value="1"/>
</dbReference>
<dbReference type="InterPro" id="IPR009014">
    <property type="entry name" value="Transketo_C/PFOR_II"/>
</dbReference>
<dbReference type="SMART" id="SM00861">
    <property type="entry name" value="Transket_pyr"/>
    <property type="match status" value="1"/>
</dbReference>
<dbReference type="InterPro" id="IPR020826">
    <property type="entry name" value="Transketolase_BS"/>
</dbReference>
<comment type="catalytic activity">
    <reaction evidence="10">
        <text>D-glyceraldehyde 3-phosphate + pyruvate + H(+) = 1-deoxy-D-xylulose 5-phosphate + CO2</text>
        <dbReference type="Rhea" id="RHEA:12605"/>
        <dbReference type="ChEBI" id="CHEBI:15361"/>
        <dbReference type="ChEBI" id="CHEBI:15378"/>
        <dbReference type="ChEBI" id="CHEBI:16526"/>
        <dbReference type="ChEBI" id="CHEBI:57792"/>
        <dbReference type="ChEBI" id="CHEBI:59776"/>
        <dbReference type="EC" id="2.2.1.7"/>
    </reaction>
</comment>
<comment type="subunit">
    <text evidence="3 10">Homodimer.</text>
</comment>
<dbReference type="PROSITE" id="PS00801">
    <property type="entry name" value="TRANSKETOLASE_1"/>
    <property type="match status" value="1"/>
</dbReference>
<comment type="similarity">
    <text evidence="2 10">Belongs to the transketolase family. DXPS subfamily.</text>
</comment>
<comment type="cofactor">
    <cofactor evidence="10">
        <name>Mg(2+)</name>
        <dbReference type="ChEBI" id="CHEBI:18420"/>
    </cofactor>
    <text evidence="10">Binds 1 Mg(2+) ion per subunit.</text>
</comment>
<dbReference type="FunFam" id="3.40.50.970:FF:000005">
    <property type="entry name" value="1-deoxy-D-xylulose-5-phosphate synthase"/>
    <property type="match status" value="1"/>
</dbReference>
<feature type="domain" description="Transketolase-like pyrimidine-binding" evidence="11">
    <location>
        <begin position="277"/>
        <end position="441"/>
    </location>
</feature>
<dbReference type="GO" id="GO:0030976">
    <property type="term" value="F:thiamine pyrophosphate binding"/>
    <property type="evidence" value="ECO:0007669"/>
    <property type="project" value="UniProtKB-UniRule"/>
</dbReference>
<reference evidence="13" key="1">
    <citation type="submission" date="2016-10" db="EMBL/GenBank/DDBJ databases">
        <authorList>
            <person name="Varghese N."/>
            <person name="Submissions S."/>
        </authorList>
    </citation>
    <scope>NUCLEOTIDE SEQUENCE [LARGE SCALE GENOMIC DNA]</scope>
    <source>
        <strain evidence="13">CGMCC 4.6609</strain>
    </source>
</reference>
<evidence type="ECO:0000256" key="8">
    <source>
        <dbReference type="ARBA" id="ARBA00023052"/>
    </source>
</evidence>
<protein>
    <recommendedName>
        <fullName evidence="10">1-deoxy-D-xylulose-5-phosphate synthase</fullName>
        <ecNumber evidence="10">2.2.1.7</ecNumber>
    </recommendedName>
    <alternativeName>
        <fullName evidence="10">1-deoxyxylulose-5-phosphate synthase</fullName>
        <shortName evidence="10">DXP synthase</shortName>
        <shortName evidence="10">DXPS</shortName>
    </alternativeName>
</protein>
<dbReference type="AlphaFoldDB" id="A0A1H0X7P3"/>
<keyword evidence="13" id="KW-1185">Reference proteome</keyword>
<proteinExistence type="inferred from homology"/>
<keyword evidence="9 10" id="KW-0414">Isoprene biosynthesis</keyword>